<dbReference type="STRING" id="64971.SAMN05421831_101252"/>
<dbReference type="InterPro" id="IPR050464">
    <property type="entry name" value="Zeta_carotene_desat/Oxidored"/>
</dbReference>
<reference evidence="3" key="1">
    <citation type="submission" date="2016-10" db="EMBL/GenBank/DDBJ databases">
        <authorList>
            <person name="Varghese N."/>
            <person name="Submissions S."/>
        </authorList>
    </citation>
    <scope>NUCLEOTIDE SEQUENCE [LARGE SCALE GENOMIC DNA]</scope>
    <source>
        <strain evidence="3">DSM 7165</strain>
    </source>
</reference>
<dbReference type="EMBL" id="FNYH01000001">
    <property type="protein sequence ID" value="SEI39564.1"/>
    <property type="molecule type" value="Genomic_DNA"/>
</dbReference>
<proteinExistence type="predicted"/>
<keyword evidence="3" id="KW-1185">Reference proteome</keyword>
<evidence type="ECO:0000259" key="1">
    <source>
        <dbReference type="Pfam" id="PF01593"/>
    </source>
</evidence>
<organism evidence="2 3">
    <name type="scientific">Allopseudospirillum japonicum</name>
    <dbReference type="NCBI Taxonomy" id="64971"/>
    <lineage>
        <taxon>Bacteria</taxon>
        <taxon>Pseudomonadati</taxon>
        <taxon>Pseudomonadota</taxon>
        <taxon>Gammaproteobacteria</taxon>
        <taxon>Oceanospirillales</taxon>
        <taxon>Oceanospirillaceae</taxon>
        <taxon>Allopseudospirillum</taxon>
    </lineage>
</organism>
<dbReference type="Pfam" id="PF01593">
    <property type="entry name" value="Amino_oxidase"/>
    <property type="match status" value="1"/>
</dbReference>
<dbReference type="RefSeq" id="WP_093308134.1">
    <property type="nucleotide sequence ID" value="NZ_FNYH01000001.1"/>
</dbReference>
<dbReference type="Gene3D" id="1.10.405.20">
    <property type="match status" value="1"/>
</dbReference>
<dbReference type="PANTHER" id="PTHR42923:SF17">
    <property type="entry name" value="AMINE OXIDASE DOMAIN-CONTAINING PROTEIN"/>
    <property type="match status" value="1"/>
</dbReference>
<dbReference type="OrthoDB" id="20837at2"/>
<feature type="domain" description="Amine oxidase" evidence="1">
    <location>
        <begin position="18"/>
        <end position="308"/>
    </location>
</feature>
<dbReference type="SUPFAM" id="SSF51905">
    <property type="entry name" value="FAD/NAD(P)-binding domain"/>
    <property type="match status" value="1"/>
</dbReference>
<dbReference type="AlphaFoldDB" id="A0A1H6QF40"/>
<dbReference type="GO" id="GO:0016491">
    <property type="term" value="F:oxidoreductase activity"/>
    <property type="evidence" value="ECO:0007669"/>
    <property type="project" value="InterPro"/>
</dbReference>
<protein>
    <recommendedName>
        <fullName evidence="1">Amine oxidase domain-containing protein</fullName>
    </recommendedName>
</protein>
<gene>
    <name evidence="2" type="ORF">SAMN05421831_101252</name>
</gene>
<evidence type="ECO:0000313" key="3">
    <source>
        <dbReference type="Proteomes" id="UP000242999"/>
    </source>
</evidence>
<evidence type="ECO:0000313" key="2">
    <source>
        <dbReference type="EMBL" id="SEI39564.1"/>
    </source>
</evidence>
<dbReference type="InterPro" id="IPR036188">
    <property type="entry name" value="FAD/NAD-bd_sf"/>
</dbReference>
<dbReference type="PANTHER" id="PTHR42923">
    <property type="entry name" value="PROTOPORPHYRINOGEN OXIDASE"/>
    <property type="match status" value="1"/>
</dbReference>
<accession>A0A1H6QF40</accession>
<sequence length="456" mass="51955">MLPRQERRLKIAVVGSGIAGLSAAWLLDQAHEVTLFEKQARLGGHTHTHHLDLPEGNVAVDTGFIVYNPVNYPNLVELFKHLDVSTQATDMSFGVALHTKEHKLEYSGCGLGGWFAQRQNLWRWQHWHLLKEILRFYQHTEILIQEAQQQAYTLEEMLTKHGYSRAFIEQHLIPMGAAIWSTPADKMLQYPALAFLRFCRNHGLVQLKDRPQWRTLCGGSHTYVEKIAASLNGRIQLNAHLRKVHRHQGKVIVQHQDGLTEVFDHLVLACHADQALALLAQPSKQEQDLLGVFSYQKNLAYLHQDTRFMPEEKRAWASWNYLSHPQQQQKQVSVTYWMNRLQHLSTNKPLLVTLNPVHPPKASHILRSVLYEHPVFSLQSMHAQQALWSLQGQANAWFCGAYFGYGFHEDGLQAGLAVAEALGGVQRPWRLTQPNSRIFVPDAAASADHVPWPQAS</sequence>
<dbReference type="Gene3D" id="3.50.50.60">
    <property type="entry name" value="FAD/NAD(P)-binding domain"/>
    <property type="match status" value="1"/>
</dbReference>
<dbReference type="Proteomes" id="UP000242999">
    <property type="component" value="Unassembled WGS sequence"/>
</dbReference>
<name>A0A1H6QF40_9GAMM</name>
<dbReference type="InterPro" id="IPR002937">
    <property type="entry name" value="Amino_oxidase"/>
</dbReference>
<dbReference type="Gene3D" id="3.30.70.1990">
    <property type="match status" value="1"/>
</dbReference>